<dbReference type="Gene3D" id="1.20.1070.10">
    <property type="entry name" value="Rhodopsin 7-helix transmembrane proteins"/>
    <property type="match status" value="1"/>
</dbReference>
<dbReference type="PANTHER" id="PTHR46641:SF2">
    <property type="entry name" value="FMRFAMIDE RECEPTOR"/>
    <property type="match status" value="1"/>
</dbReference>
<reference evidence="7 8" key="1">
    <citation type="submission" date="2019-01" db="EMBL/GenBank/DDBJ databases">
        <title>A draft genome assembly of the solar-powered sea slug Elysia chlorotica.</title>
        <authorList>
            <person name="Cai H."/>
            <person name="Li Q."/>
            <person name="Fang X."/>
            <person name="Li J."/>
            <person name="Curtis N.E."/>
            <person name="Altenburger A."/>
            <person name="Shibata T."/>
            <person name="Feng M."/>
            <person name="Maeda T."/>
            <person name="Schwartz J.A."/>
            <person name="Shigenobu S."/>
            <person name="Lundholm N."/>
            <person name="Nishiyama T."/>
            <person name="Yang H."/>
            <person name="Hasebe M."/>
            <person name="Li S."/>
            <person name="Pierce S.K."/>
            <person name="Wang J."/>
        </authorList>
    </citation>
    <scope>NUCLEOTIDE SEQUENCE [LARGE SCALE GENOMIC DNA]</scope>
    <source>
        <strain evidence="7">EC2010</strain>
        <tissue evidence="7">Whole organism of an adult</tissue>
    </source>
</reference>
<comment type="caution">
    <text evidence="7">The sequence shown here is derived from an EMBL/GenBank/DDBJ whole genome shotgun (WGS) entry which is preliminary data.</text>
</comment>
<dbReference type="InterPro" id="IPR000276">
    <property type="entry name" value="GPCR_Rhodpsn"/>
</dbReference>
<dbReference type="OrthoDB" id="9990906at2759"/>
<feature type="transmembrane region" description="Helical" evidence="5">
    <location>
        <begin position="167"/>
        <end position="187"/>
    </location>
</feature>
<feature type="transmembrane region" description="Helical" evidence="5">
    <location>
        <begin position="122"/>
        <end position="146"/>
    </location>
</feature>
<dbReference type="InterPro" id="IPR052954">
    <property type="entry name" value="GPCR-Ligand_Int"/>
</dbReference>
<protein>
    <recommendedName>
        <fullName evidence="6">G-protein coupled receptors family 1 profile domain-containing protein</fullName>
    </recommendedName>
</protein>
<evidence type="ECO:0000313" key="8">
    <source>
        <dbReference type="Proteomes" id="UP000271974"/>
    </source>
</evidence>
<keyword evidence="3 5" id="KW-1133">Transmembrane helix</keyword>
<dbReference type="EMBL" id="RQTK01000894">
    <property type="protein sequence ID" value="RUS73843.1"/>
    <property type="molecule type" value="Genomic_DNA"/>
</dbReference>
<dbReference type="GO" id="GO:0016020">
    <property type="term" value="C:membrane"/>
    <property type="evidence" value="ECO:0007669"/>
    <property type="project" value="UniProtKB-SubCell"/>
</dbReference>
<evidence type="ECO:0000256" key="2">
    <source>
        <dbReference type="ARBA" id="ARBA00022692"/>
    </source>
</evidence>
<dbReference type="Proteomes" id="UP000271974">
    <property type="component" value="Unassembled WGS sequence"/>
</dbReference>
<organism evidence="7 8">
    <name type="scientific">Elysia chlorotica</name>
    <name type="common">Eastern emerald elysia</name>
    <name type="synonym">Sea slug</name>
    <dbReference type="NCBI Taxonomy" id="188477"/>
    <lineage>
        <taxon>Eukaryota</taxon>
        <taxon>Metazoa</taxon>
        <taxon>Spiralia</taxon>
        <taxon>Lophotrochozoa</taxon>
        <taxon>Mollusca</taxon>
        <taxon>Gastropoda</taxon>
        <taxon>Heterobranchia</taxon>
        <taxon>Euthyneura</taxon>
        <taxon>Panpulmonata</taxon>
        <taxon>Sacoglossa</taxon>
        <taxon>Placobranchoidea</taxon>
        <taxon>Plakobranchidae</taxon>
        <taxon>Elysia</taxon>
    </lineage>
</organism>
<gene>
    <name evidence="7" type="ORF">EGW08_018387</name>
</gene>
<keyword evidence="2 5" id="KW-0812">Transmembrane</keyword>
<dbReference type="PROSITE" id="PS50262">
    <property type="entry name" value="G_PROTEIN_RECEP_F1_2"/>
    <property type="match status" value="1"/>
</dbReference>
<proteinExistence type="predicted"/>
<sequence length="374" mass="41359">MRCFKVGDTTPEFGLLFSNSSVFKNLSSNRALSMDENLDSEFSSVMEFISYAMICVALCGILGNILVIITYAKIGLSESINISYCALGVSDLLVVLSIAWGAVCYVPAFIESDVPFLPRQVVIITGDACIEMFGSCTAWLTAFISLERCLCVLLPLKFKDIITWRRSILIILTIFTLTIASFLGVYLNLYSFETTFAIERNETVLGFEFQNSTDADLLYDFSLAFSAVVMNLLPVTFIFVCSTTLVVNMRRKATWRLSATSQATGQNGAGGSDNRARRNYMADMRVSKTVLAICAASCVLGSLFALRSLLAVTVSGFLPTEVYGPEYRMSSRLLFLLSGVNSSFNVAIYYKTGSTFRATTRRLFRLKDTENARQ</sequence>
<keyword evidence="4 5" id="KW-0472">Membrane</keyword>
<feature type="domain" description="G-protein coupled receptors family 1 profile" evidence="6">
    <location>
        <begin position="63"/>
        <end position="349"/>
    </location>
</feature>
<feature type="transmembrane region" description="Helical" evidence="5">
    <location>
        <begin position="84"/>
        <end position="110"/>
    </location>
</feature>
<dbReference type="PANTHER" id="PTHR46641">
    <property type="entry name" value="FMRFAMIDE RECEPTOR-RELATED"/>
    <property type="match status" value="1"/>
</dbReference>
<feature type="transmembrane region" description="Helical" evidence="5">
    <location>
        <begin position="48"/>
        <end position="72"/>
    </location>
</feature>
<evidence type="ECO:0000259" key="6">
    <source>
        <dbReference type="PROSITE" id="PS50262"/>
    </source>
</evidence>
<evidence type="ECO:0000256" key="3">
    <source>
        <dbReference type="ARBA" id="ARBA00022989"/>
    </source>
</evidence>
<evidence type="ECO:0000313" key="7">
    <source>
        <dbReference type="EMBL" id="RUS73843.1"/>
    </source>
</evidence>
<evidence type="ECO:0000256" key="5">
    <source>
        <dbReference type="SAM" id="Phobius"/>
    </source>
</evidence>
<comment type="subcellular location">
    <subcellularLocation>
        <location evidence="1">Membrane</location>
    </subcellularLocation>
</comment>
<dbReference type="InterPro" id="IPR017452">
    <property type="entry name" value="GPCR_Rhodpsn_7TM"/>
</dbReference>
<feature type="transmembrane region" description="Helical" evidence="5">
    <location>
        <begin position="290"/>
        <end position="313"/>
    </location>
</feature>
<keyword evidence="8" id="KW-1185">Reference proteome</keyword>
<dbReference type="AlphaFoldDB" id="A0A3S0Z9J8"/>
<dbReference type="PRINTS" id="PR00237">
    <property type="entry name" value="GPCRRHODOPSN"/>
</dbReference>
<evidence type="ECO:0000256" key="4">
    <source>
        <dbReference type="ARBA" id="ARBA00023136"/>
    </source>
</evidence>
<accession>A0A3S0Z9J8</accession>
<dbReference type="GO" id="GO:0004930">
    <property type="term" value="F:G protein-coupled receptor activity"/>
    <property type="evidence" value="ECO:0007669"/>
    <property type="project" value="InterPro"/>
</dbReference>
<dbReference type="STRING" id="188477.A0A3S0Z9J8"/>
<dbReference type="SUPFAM" id="SSF81321">
    <property type="entry name" value="Family A G protein-coupled receptor-like"/>
    <property type="match status" value="1"/>
</dbReference>
<name>A0A3S0Z9J8_ELYCH</name>
<dbReference type="Pfam" id="PF00001">
    <property type="entry name" value="7tm_1"/>
    <property type="match status" value="1"/>
</dbReference>
<evidence type="ECO:0000256" key="1">
    <source>
        <dbReference type="ARBA" id="ARBA00004370"/>
    </source>
</evidence>
<feature type="transmembrane region" description="Helical" evidence="5">
    <location>
        <begin position="223"/>
        <end position="247"/>
    </location>
</feature>
<feature type="transmembrane region" description="Helical" evidence="5">
    <location>
        <begin position="333"/>
        <end position="352"/>
    </location>
</feature>